<keyword evidence="3" id="KW-0804">Transcription</keyword>
<evidence type="ECO:0000256" key="1">
    <source>
        <dbReference type="ARBA" id="ARBA00023015"/>
    </source>
</evidence>
<evidence type="ECO:0000313" key="6">
    <source>
        <dbReference type="Proteomes" id="UP001228376"/>
    </source>
</evidence>
<evidence type="ECO:0000256" key="3">
    <source>
        <dbReference type="ARBA" id="ARBA00023163"/>
    </source>
</evidence>
<sequence>MFVGSFSVDSGYQLMKQAVEQLGDLLPTAFLVGSDTMAVGCLRALHELGIAVPNRVSMIGVNDMTIEYTYPSLSSLKVYTEIMGETAVDALLERMDGRNIGKRIYVATELILRGSVV</sequence>
<dbReference type="RefSeq" id="WP_320384330.1">
    <property type="nucleotide sequence ID" value="NZ_JAROCA020000001.1"/>
</dbReference>
<keyword evidence="1" id="KW-0805">Transcription regulation</keyword>
<gene>
    <name evidence="5" type="ORF">P5G51_004825</name>
</gene>
<feature type="domain" description="Transcriptional regulator LacI/GalR-like sensor" evidence="4">
    <location>
        <begin position="6"/>
        <end position="116"/>
    </location>
</feature>
<dbReference type="Gene3D" id="3.40.50.2300">
    <property type="match status" value="1"/>
</dbReference>
<reference evidence="5 6" key="1">
    <citation type="submission" date="2023-10" db="EMBL/GenBank/DDBJ databases">
        <title>179-bfca-hs.</title>
        <authorList>
            <person name="Miliotis G."/>
            <person name="Sengupta P."/>
            <person name="Hameed A."/>
            <person name="Chuvochina M."/>
            <person name="Mcdonagh F."/>
            <person name="Simpson A.C."/>
            <person name="Singh N.K."/>
            <person name="Rekha P.D."/>
            <person name="Raman K."/>
            <person name="Hugenholtz P."/>
            <person name="Venkateswaran K."/>
        </authorList>
    </citation>
    <scope>NUCLEOTIDE SEQUENCE [LARGE SCALE GENOMIC DNA]</scope>
    <source>
        <strain evidence="5 6">179-BFC-A-HS</strain>
    </source>
</reference>
<dbReference type="InterPro" id="IPR028082">
    <property type="entry name" value="Peripla_BP_I"/>
</dbReference>
<evidence type="ECO:0000313" key="5">
    <source>
        <dbReference type="EMBL" id="MDY0404813.1"/>
    </source>
</evidence>
<proteinExistence type="predicted"/>
<keyword evidence="6" id="KW-1185">Reference proteome</keyword>
<evidence type="ECO:0000256" key="2">
    <source>
        <dbReference type="ARBA" id="ARBA00023125"/>
    </source>
</evidence>
<protein>
    <submittedName>
        <fullName evidence="5">Substrate-binding domain-containing protein</fullName>
    </submittedName>
</protein>
<dbReference type="SUPFAM" id="SSF53822">
    <property type="entry name" value="Periplasmic binding protein-like I"/>
    <property type="match status" value="1"/>
</dbReference>
<comment type="caution">
    <text evidence="5">The sequence shown here is derived from an EMBL/GenBank/DDBJ whole genome shotgun (WGS) entry which is preliminary data.</text>
</comment>
<dbReference type="InterPro" id="IPR046335">
    <property type="entry name" value="LacI/GalR-like_sensor"/>
</dbReference>
<dbReference type="PANTHER" id="PTHR30146">
    <property type="entry name" value="LACI-RELATED TRANSCRIPTIONAL REPRESSOR"/>
    <property type="match status" value="1"/>
</dbReference>
<accession>A0ABU5CGY1</accession>
<dbReference type="PANTHER" id="PTHR30146:SF149">
    <property type="entry name" value="HTH-TYPE TRANSCRIPTIONAL REGULATOR EBGR"/>
    <property type="match status" value="1"/>
</dbReference>
<dbReference type="EMBL" id="JAROCA020000001">
    <property type="protein sequence ID" value="MDY0404813.1"/>
    <property type="molecule type" value="Genomic_DNA"/>
</dbReference>
<dbReference type="Pfam" id="PF13377">
    <property type="entry name" value="Peripla_BP_3"/>
    <property type="match status" value="1"/>
</dbReference>
<evidence type="ECO:0000259" key="4">
    <source>
        <dbReference type="Pfam" id="PF13377"/>
    </source>
</evidence>
<dbReference type="Proteomes" id="UP001228376">
    <property type="component" value="Unassembled WGS sequence"/>
</dbReference>
<organism evidence="5 6">
    <name type="scientific">Tigheibacillus jepli</name>
    <dbReference type="NCBI Taxonomy" id="3035914"/>
    <lineage>
        <taxon>Bacteria</taxon>
        <taxon>Bacillati</taxon>
        <taxon>Bacillota</taxon>
        <taxon>Bacilli</taxon>
        <taxon>Bacillales</taxon>
        <taxon>Bacillaceae</taxon>
        <taxon>Tigheibacillus</taxon>
    </lineage>
</organism>
<keyword evidence="2" id="KW-0238">DNA-binding</keyword>
<name>A0ABU5CGY1_9BACI</name>